<keyword evidence="5" id="KW-0418">Kinase</keyword>
<dbReference type="GO" id="GO:0005524">
    <property type="term" value="F:ATP binding"/>
    <property type="evidence" value="ECO:0007669"/>
    <property type="project" value="UniProtKB-KW"/>
</dbReference>
<reference evidence="12" key="1">
    <citation type="submission" date="2022-01" db="EMBL/GenBank/DDBJ databases">
        <authorList>
            <person name="King R."/>
        </authorList>
    </citation>
    <scope>NUCLEOTIDE SEQUENCE</scope>
</reference>
<dbReference type="PRINTS" id="PR00103">
    <property type="entry name" value="CAMPKINASE"/>
</dbReference>
<dbReference type="PROSITE" id="PS50042">
    <property type="entry name" value="CNMP_BINDING_3"/>
    <property type="match status" value="2"/>
</dbReference>
<dbReference type="SUPFAM" id="SSF51206">
    <property type="entry name" value="cAMP-binding domain-like"/>
    <property type="match status" value="2"/>
</dbReference>
<dbReference type="InterPro" id="IPR018490">
    <property type="entry name" value="cNMP-bd_dom_sf"/>
</dbReference>
<dbReference type="InterPro" id="IPR008271">
    <property type="entry name" value="Ser/Thr_kinase_AS"/>
</dbReference>
<keyword evidence="7" id="KW-0142">cGMP-binding</keyword>
<dbReference type="SMART" id="SM00100">
    <property type="entry name" value="cNMP"/>
    <property type="match status" value="2"/>
</dbReference>
<dbReference type="Gene3D" id="1.10.510.10">
    <property type="entry name" value="Transferase(Phosphotransferase) domain 1"/>
    <property type="match status" value="1"/>
</dbReference>
<dbReference type="SUPFAM" id="SSF56112">
    <property type="entry name" value="Protein kinase-like (PK-like)"/>
    <property type="match status" value="1"/>
</dbReference>
<evidence type="ECO:0000256" key="6">
    <source>
        <dbReference type="ARBA" id="ARBA00022840"/>
    </source>
</evidence>
<dbReference type="InterPro" id="IPR018488">
    <property type="entry name" value="cNMP-bd_CS"/>
</dbReference>
<dbReference type="PIRSF" id="PIRSF000559">
    <property type="entry name" value="cGMP-dep_kinase"/>
    <property type="match status" value="1"/>
</dbReference>
<dbReference type="InterPro" id="IPR014710">
    <property type="entry name" value="RmlC-like_jellyroll"/>
</dbReference>
<proteinExistence type="predicted"/>
<dbReference type="Proteomes" id="UP001152799">
    <property type="component" value="Chromosome 5"/>
</dbReference>
<evidence type="ECO:0000256" key="8">
    <source>
        <dbReference type="PIRSR" id="PIRSR000559-1"/>
    </source>
</evidence>
<dbReference type="GO" id="GO:0030553">
    <property type="term" value="F:cGMP binding"/>
    <property type="evidence" value="ECO:0007669"/>
    <property type="project" value="UniProtKB-KW"/>
</dbReference>
<dbReference type="PANTHER" id="PTHR24353">
    <property type="entry name" value="CYCLIC NUCLEOTIDE-DEPENDENT PROTEIN KINASE"/>
    <property type="match status" value="1"/>
</dbReference>
<dbReference type="Gene3D" id="3.30.200.20">
    <property type="entry name" value="Phosphorylase Kinase, domain 1"/>
    <property type="match status" value="1"/>
</dbReference>
<feature type="domain" description="Cyclic nucleotide-binding" evidence="11">
    <location>
        <begin position="192"/>
        <end position="293"/>
    </location>
</feature>
<accession>A0A9P0DE98</accession>
<evidence type="ECO:0008006" key="14">
    <source>
        <dbReference type="Google" id="ProtNLM"/>
    </source>
</evidence>
<dbReference type="AlphaFoldDB" id="A0A9P0DE98"/>
<keyword evidence="13" id="KW-1185">Reference proteome</keyword>
<feature type="active site" description="Proton acceptor" evidence="8">
    <location>
        <position position="449"/>
    </location>
</feature>
<evidence type="ECO:0000259" key="11">
    <source>
        <dbReference type="PROSITE" id="PS50042"/>
    </source>
</evidence>
<feature type="domain" description="Protein kinase" evidence="10">
    <location>
        <begin position="323"/>
        <end position="585"/>
    </location>
</feature>
<evidence type="ECO:0000256" key="5">
    <source>
        <dbReference type="ARBA" id="ARBA00022777"/>
    </source>
</evidence>
<dbReference type="InterPro" id="IPR000719">
    <property type="entry name" value="Prot_kinase_dom"/>
</dbReference>
<keyword evidence="6 9" id="KW-0067">ATP-binding</keyword>
<organism evidence="12 13">
    <name type="scientific">Ceutorhynchus assimilis</name>
    <name type="common">cabbage seed weevil</name>
    <dbReference type="NCBI Taxonomy" id="467358"/>
    <lineage>
        <taxon>Eukaryota</taxon>
        <taxon>Metazoa</taxon>
        <taxon>Ecdysozoa</taxon>
        <taxon>Arthropoda</taxon>
        <taxon>Hexapoda</taxon>
        <taxon>Insecta</taxon>
        <taxon>Pterygota</taxon>
        <taxon>Neoptera</taxon>
        <taxon>Endopterygota</taxon>
        <taxon>Coleoptera</taxon>
        <taxon>Polyphaga</taxon>
        <taxon>Cucujiformia</taxon>
        <taxon>Curculionidae</taxon>
        <taxon>Ceutorhynchinae</taxon>
        <taxon>Ceutorhynchus</taxon>
    </lineage>
</organism>
<evidence type="ECO:0000313" key="12">
    <source>
        <dbReference type="EMBL" id="CAH1131100.1"/>
    </source>
</evidence>
<evidence type="ECO:0000256" key="1">
    <source>
        <dbReference type="ARBA" id="ARBA00022527"/>
    </source>
</evidence>
<dbReference type="PROSITE" id="PS00889">
    <property type="entry name" value="CNMP_BINDING_2"/>
    <property type="match status" value="1"/>
</dbReference>
<dbReference type="PROSITE" id="PS50011">
    <property type="entry name" value="PROTEIN_KINASE_DOM"/>
    <property type="match status" value="1"/>
</dbReference>
<sequence>MFCFRTKSGKVTLVKIKNIENDSAEELPIKIAPRRDAYASVPIQANESLELRTYPKSASDEESMRKALKDNEFLNNMLSEETIALIIDAMELKTVGANEVIIKQGENGNAIYISSKGSFEVLINKKQYSKFNDIRVFGELALMFEKKRLSTIKSLTGGAVWHLNRNIFFTILARNNISKDQERFNFLQTVEKLKDIQPATLRIVANLLKDEFFKTGATIIREGDSGDLFYVIKAGSVTVLKESEGFVNKLSKGDCFGELALQNEDIRQASVTANAPGVQCLTLNRIDFQNYFGNIKITEIHVEKLKSINETQPEYMDIRLSDLVIIGAMGKGGFATVSLARVKKKKHLVFALKRMTKIDILLEEKQQHAINERYIHLNSISPFVVRLYRTYRSKKYVYFLMEPCLGGDLFNLLDQQKNRKFQRDDAQFIIASVLEALFYLHSRGIVHRDLKPENVFIANNGYFKLGDFGCAKKLDPTGGKTNSCVGTPEYTSPEVILVRGHDKAVDYWAIGVLIYELLAGKTPFRSNTALRIYQKVLRGINSTNFPVDFDVDAKKLIMKFCILNPWDRMGMSRDAIERIRNDKWFKGN</sequence>
<evidence type="ECO:0000259" key="10">
    <source>
        <dbReference type="PROSITE" id="PS50011"/>
    </source>
</evidence>
<keyword evidence="1" id="KW-0723">Serine/threonine-protein kinase</keyword>
<evidence type="ECO:0000256" key="7">
    <source>
        <dbReference type="ARBA" id="ARBA00022992"/>
    </source>
</evidence>
<dbReference type="Pfam" id="PF00027">
    <property type="entry name" value="cNMP_binding"/>
    <property type="match status" value="2"/>
</dbReference>
<dbReference type="InterPro" id="IPR011009">
    <property type="entry name" value="Kinase-like_dom_sf"/>
</dbReference>
<feature type="domain" description="Cyclic nucleotide-binding" evidence="11">
    <location>
        <begin position="74"/>
        <end position="189"/>
    </location>
</feature>
<dbReference type="PROSITE" id="PS00108">
    <property type="entry name" value="PROTEIN_KINASE_ST"/>
    <property type="match status" value="1"/>
</dbReference>
<dbReference type="EMBL" id="OU892281">
    <property type="protein sequence ID" value="CAH1131100.1"/>
    <property type="molecule type" value="Genomic_DNA"/>
</dbReference>
<evidence type="ECO:0000256" key="2">
    <source>
        <dbReference type="ARBA" id="ARBA00022535"/>
    </source>
</evidence>
<keyword evidence="3" id="KW-0808">Transferase</keyword>
<dbReference type="SMART" id="SM00220">
    <property type="entry name" value="S_TKc"/>
    <property type="match status" value="1"/>
</dbReference>
<evidence type="ECO:0000256" key="4">
    <source>
        <dbReference type="ARBA" id="ARBA00022741"/>
    </source>
</evidence>
<dbReference type="PANTHER" id="PTHR24353:SF144">
    <property type="match status" value="1"/>
</dbReference>
<gene>
    <name evidence="12" type="ORF">CEUTPL_LOCUS9688</name>
</gene>
<dbReference type="CDD" id="cd00038">
    <property type="entry name" value="CAP_ED"/>
    <property type="match status" value="2"/>
</dbReference>
<name>A0A9P0DE98_9CUCU</name>
<keyword evidence="2" id="KW-0140">cGMP</keyword>
<dbReference type="InterPro" id="IPR002374">
    <property type="entry name" value="cGMP_dep_kinase"/>
</dbReference>
<dbReference type="InterPro" id="IPR000595">
    <property type="entry name" value="cNMP-bd_dom"/>
</dbReference>
<dbReference type="Gene3D" id="2.60.120.10">
    <property type="entry name" value="Jelly Rolls"/>
    <property type="match status" value="2"/>
</dbReference>
<keyword evidence="4 9" id="KW-0547">Nucleotide-binding</keyword>
<feature type="binding site" evidence="9">
    <location>
        <position position="353"/>
    </location>
    <ligand>
        <name>ATP</name>
        <dbReference type="ChEBI" id="CHEBI:30616"/>
    </ligand>
</feature>
<evidence type="ECO:0000256" key="9">
    <source>
        <dbReference type="PIRSR" id="PIRSR000559-2"/>
    </source>
</evidence>
<protein>
    <recommendedName>
        <fullName evidence="14">cGMP-dependent protein kinase</fullName>
    </recommendedName>
</protein>
<evidence type="ECO:0000313" key="13">
    <source>
        <dbReference type="Proteomes" id="UP001152799"/>
    </source>
</evidence>
<evidence type="ECO:0000256" key="3">
    <source>
        <dbReference type="ARBA" id="ARBA00022679"/>
    </source>
</evidence>
<dbReference type="PROSITE" id="PS00888">
    <property type="entry name" value="CNMP_BINDING_1"/>
    <property type="match status" value="1"/>
</dbReference>
<dbReference type="GO" id="GO:0004692">
    <property type="term" value="F:cGMP-dependent protein kinase activity"/>
    <property type="evidence" value="ECO:0007669"/>
    <property type="project" value="InterPro"/>
</dbReference>
<dbReference type="Pfam" id="PF00069">
    <property type="entry name" value="Pkinase"/>
    <property type="match status" value="1"/>
</dbReference>
<dbReference type="OrthoDB" id="6723712at2759"/>